<gene>
    <name evidence="2" type="ORF">DES52_110162</name>
</gene>
<protein>
    <submittedName>
        <fullName evidence="2">Uncharacterized protein</fullName>
    </submittedName>
</protein>
<reference evidence="2 3" key="1">
    <citation type="submission" date="2018-06" db="EMBL/GenBank/DDBJ databases">
        <title>Genomic Encyclopedia of Type Strains, Phase IV (KMG-IV): sequencing the most valuable type-strain genomes for metagenomic binning, comparative biology and taxonomic classification.</title>
        <authorList>
            <person name="Goeker M."/>
        </authorList>
    </citation>
    <scope>NUCLEOTIDE SEQUENCE [LARGE SCALE GENOMIC DNA]</scope>
    <source>
        <strain evidence="2 3">DSM 18048</strain>
    </source>
</reference>
<dbReference type="AlphaFoldDB" id="A0A318S3T9"/>
<organism evidence="2 3">
    <name type="scientific">Deinococcus yavapaiensis KR-236</name>
    <dbReference type="NCBI Taxonomy" id="694435"/>
    <lineage>
        <taxon>Bacteria</taxon>
        <taxon>Thermotogati</taxon>
        <taxon>Deinococcota</taxon>
        <taxon>Deinococci</taxon>
        <taxon>Deinococcales</taxon>
        <taxon>Deinococcaceae</taxon>
        <taxon>Deinococcus</taxon>
    </lineage>
</organism>
<dbReference type="EMBL" id="QJSX01000010">
    <property type="protein sequence ID" value="PYE53178.1"/>
    <property type="molecule type" value="Genomic_DNA"/>
</dbReference>
<evidence type="ECO:0000313" key="3">
    <source>
        <dbReference type="Proteomes" id="UP000248326"/>
    </source>
</evidence>
<name>A0A318S3T9_9DEIO</name>
<evidence type="ECO:0000256" key="1">
    <source>
        <dbReference type="SAM" id="SignalP"/>
    </source>
</evidence>
<dbReference type="RefSeq" id="WP_146237296.1">
    <property type="nucleotide sequence ID" value="NZ_QJSX01000010.1"/>
</dbReference>
<comment type="caution">
    <text evidence="2">The sequence shown here is derived from an EMBL/GenBank/DDBJ whole genome shotgun (WGS) entry which is preliminary data.</text>
</comment>
<accession>A0A318S3T9</accession>
<feature type="signal peptide" evidence="1">
    <location>
        <begin position="1"/>
        <end position="18"/>
    </location>
</feature>
<dbReference type="OrthoDB" id="3078496at2"/>
<dbReference type="Proteomes" id="UP000248326">
    <property type="component" value="Unassembled WGS sequence"/>
</dbReference>
<sequence>MIKTMIAACLLLPCLALAQAPTRSPAGPRPPLVTCEPGKAVPCIVIASRLADIVGVWKQYLGNPLFAAQDGVGYIRYNADGSFVIADTPEHTVAPFKNWPRGTVRFDGTRALLTVEPIEGVPAECQTAIHEMRVVRLGSRPVGLIYSQVEDNCLPRRSDLGVVLPYIGR</sequence>
<keyword evidence="3" id="KW-1185">Reference proteome</keyword>
<evidence type="ECO:0000313" key="2">
    <source>
        <dbReference type="EMBL" id="PYE53178.1"/>
    </source>
</evidence>
<feature type="chain" id="PRO_5016357163" evidence="1">
    <location>
        <begin position="19"/>
        <end position="169"/>
    </location>
</feature>
<keyword evidence="1" id="KW-0732">Signal</keyword>
<proteinExistence type="predicted"/>